<evidence type="ECO:0000256" key="6">
    <source>
        <dbReference type="ARBA" id="ARBA00022605"/>
    </source>
</evidence>
<dbReference type="Gene3D" id="3.30.70.890">
    <property type="entry name" value="GHMP kinase, C-terminal domain"/>
    <property type="match status" value="1"/>
</dbReference>
<organism evidence="17 18">
    <name type="scientific">Corynebacterium epidermidicanis</name>
    <dbReference type="NCBI Taxonomy" id="1050174"/>
    <lineage>
        <taxon>Bacteria</taxon>
        <taxon>Bacillati</taxon>
        <taxon>Actinomycetota</taxon>
        <taxon>Actinomycetes</taxon>
        <taxon>Mycobacteriales</taxon>
        <taxon>Corynebacteriaceae</taxon>
        <taxon>Corynebacterium</taxon>
    </lineage>
</organism>
<dbReference type="InterPro" id="IPR006203">
    <property type="entry name" value="GHMP_knse_ATP-bd_CS"/>
</dbReference>
<dbReference type="UniPathway" id="UPA00050">
    <property type="reaction ID" value="UER00064"/>
</dbReference>
<evidence type="ECO:0000259" key="15">
    <source>
        <dbReference type="Pfam" id="PF00288"/>
    </source>
</evidence>
<dbReference type="GO" id="GO:0005737">
    <property type="term" value="C:cytoplasm"/>
    <property type="evidence" value="ECO:0007669"/>
    <property type="project" value="UniProtKB-SubCell"/>
</dbReference>
<feature type="domain" description="GHMP kinase N-terminal" evidence="15">
    <location>
        <begin position="66"/>
        <end position="147"/>
    </location>
</feature>
<evidence type="ECO:0000313" key="18">
    <source>
        <dbReference type="Proteomes" id="UP000035368"/>
    </source>
</evidence>
<keyword evidence="7 14" id="KW-0808">Transferase</keyword>
<dbReference type="KEGG" id="cei:CEPID_05005"/>
<dbReference type="Pfam" id="PF08544">
    <property type="entry name" value="GHMP_kinases_C"/>
    <property type="match status" value="1"/>
</dbReference>
<feature type="domain" description="GHMP kinase C-terminal" evidence="16">
    <location>
        <begin position="221"/>
        <end position="281"/>
    </location>
</feature>
<evidence type="ECO:0000256" key="8">
    <source>
        <dbReference type="ARBA" id="ARBA00022697"/>
    </source>
</evidence>
<dbReference type="HAMAP" id="MF_00384">
    <property type="entry name" value="Homoser_kinase"/>
    <property type="match status" value="1"/>
</dbReference>
<evidence type="ECO:0000256" key="7">
    <source>
        <dbReference type="ARBA" id="ARBA00022679"/>
    </source>
</evidence>
<evidence type="ECO:0000256" key="10">
    <source>
        <dbReference type="ARBA" id="ARBA00022777"/>
    </source>
</evidence>
<evidence type="ECO:0000256" key="5">
    <source>
        <dbReference type="ARBA" id="ARBA00022490"/>
    </source>
</evidence>
<feature type="binding site" evidence="14">
    <location>
        <begin position="94"/>
        <end position="104"/>
    </location>
    <ligand>
        <name>ATP</name>
        <dbReference type="ChEBI" id="CHEBI:30616"/>
    </ligand>
</feature>
<comment type="catalytic activity">
    <reaction evidence="12 14">
        <text>L-homoserine + ATP = O-phospho-L-homoserine + ADP + H(+)</text>
        <dbReference type="Rhea" id="RHEA:13985"/>
        <dbReference type="ChEBI" id="CHEBI:15378"/>
        <dbReference type="ChEBI" id="CHEBI:30616"/>
        <dbReference type="ChEBI" id="CHEBI:57476"/>
        <dbReference type="ChEBI" id="CHEBI:57590"/>
        <dbReference type="ChEBI" id="CHEBI:456216"/>
        <dbReference type="EC" id="2.7.1.39"/>
    </reaction>
</comment>
<dbReference type="Gene3D" id="3.30.230.10">
    <property type="match status" value="1"/>
</dbReference>
<dbReference type="PATRIC" id="fig|1050174.4.peg.1013"/>
<dbReference type="AlphaFoldDB" id="A0A0G3GQN4"/>
<proteinExistence type="inferred from homology"/>
<evidence type="ECO:0000256" key="14">
    <source>
        <dbReference type="HAMAP-Rule" id="MF_00384"/>
    </source>
</evidence>
<comment type="pathway">
    <text evidence="1 14">Amino-acid biosynthesis; L-threonine biosynthesis; L-threonine from L-aspartate: step 4/5.</text>
</comment>
<dbReference type="EC" id="2.7.1.39" evidence="3 14"/>
<dbReference type="STRING" id="1050174.CEPID_05005"/>
<dbReference type="InterPro" id="IPR013750">
    <property type="entry name" value="GHMP_kinase_C_dom"/>
</dbReference>
<evidence type="ECO:0000256" key="2">
    <source>
        <dbReference type="ARBA" id="ARBA00007370"/>
    </source>
</evidence>
<dbReference type="GO" id="GO:0005524">
    <property type="term" value="F:ATP binding"/>
    <property type="evidence" value="ECO:0007669"/>
    <property type="project" value="UniProtKB-UniRule"/>
</dbReference>
<keyword evidence="8 14" id="KW-0791">Threonine biosynthesis</keyword>
<dbReference type="InterPro" id="IPR006204">
    <property type="entry name" value="GHMP_kinase_N_dom"/>
</dbReference>
<keyword evidence="6 14" id="KW-0028">Amino-acid biosynthesis</keyword>
<comment type="subcellular location">
    <subcellularLocation>
        <location evidence="14">Cytoplasm</location>
    </subcellularLocation>
</comment>
<accession>A0A0G3GQN4</accession>
<sequence length="306" mass="32014">MCVLEVGKAVTVSVPASSANLGPGFDSLGLSLGLFDDVTVEVIPSGLEMHISGEGADYLPKNSSHLVVRSIERGLAAAGCQAPGLRVSCHNRIPQSRGLGSSASAAVAGLAAAQALSDGAFDQAEFVHLAGECEGHPDNSSASVLGGAVVSWTEEVEGEPRYRAVRIPVHPQLKATTFVPDTQASTSAVRKVLPEFVPHTDARFNLARTGLLTYALQHDPTLLFAATEDKLHQGYRAQALPVTTQWVGKLRERGLAAFVSGAGPTALVLHTDPVPIDLIEDAKAASLRVFELDIASGVSVEELARD</sequence>
<keyword evidence="5 14" id="KW-0963">Cytoplasm</keyword>
<evidence type="ECO:0000256" key="13">
    <source>
        <dbReference type="ARBA" id="ARBA00049954"/>
    </source>
</evidence>
<evidence type="ECO:0000256" key="9">
    <source>
        <dbReference type="ARBA" id="ARBA00022741"/>
    </source>
</evidence>
<dbReference type="Pfam" id="PF00288">
    <property type="entry name" value="GHMP_kinases_N"/>
    <property type="match status" value="1"/>
</dbReference>
<name>A0A0G3GQN4_9CORY</name>
<dbReference type="GO" id="GO:0004413">
    <property type="term" value="F:homoserine kinase activity"/>
    <property type="evidence" value="ECO:0007669"/>
    <property type="project" value="UniProtKB-UniRule"/>
</dbReference>
<evidence type="ECO:0000313" key="17">
    <source>
        <dbReference type="EMBL" id="AKK02870.1"/>
    </source>
</evidence>
<dbReference type="EMBL" id="CP011541">
    <property type="protein sequence ID" value="AKK02870.1"/>
    <property type="molecule type" value="Genomic_DNA"/>
</dbReference>
<keyword evidence="18" id="KW-1185">Reference proteome</keyword>
<comment type="function">
    <text evidence="13 14">Catalyzes the ATP-dependent phosphorylation of L-homoserine to L-homoserine phosphate.</text>
</comment>
<dbReference type="NCBIfam" id="TIGR00191">
    <property type="entry name" value="thrB"/>
    <property type="match status" value="1"/>
</dbReference>
<reference evidence="17 18" key="1">
    <citation type="submission" date="2015-05" db="EMBL/GenBank/DDBJ databases">
        <title>Complete genome sequence of Corynebacterium epidermidicanis DSM 45586, isolated from the skin of a dog suffering from pruritus.</title>
        <authorList>
            <person name="Ruckert C."/>
            <person name="Albersmeier A."/>
            <person name="Winkler A."/>
            <person name="Tauch A."/>
        </authorList>
    </citation>
    <scope>NUCLEOTIDE SEQUENCE [LARGE SCALE GENOMIC DNA]</scope>
    <source>
        <strain evidence="17 18">DSM 45586</strain>
    </source>
</reference>
<dbReference type="PANTHER" id="PTHR20861">
    <property type="entry name" value="HOMOSERINE/4-DIPHOSPHOCYTIDYL-2-C-METHYL-D-ERYTHRITOL KINASE"/>
    <property type="match status" value="1"/>
</dbReference>
<gene>
    <name evidence="14 17" type="primary">thrB</name>
    <name evidence="17" type="ORF">CEPID_05005</name>
</gene>
<keyword evidence="10 14" id="KW-0418">Kinase</keyword>
<keyword evidence="9 14" id="KW-0547">Nucleotide-binding</keyword>
<dbReference type="InterPro" id="IPR036554">
    <property type="entry name" value="GHMP_kinase_C_sf"/>
</dbReference>
<dbReference type="SUPFAM" id="SSF54211">
    <property type="entry name" value="Ribosomal protein S5 domain 2-like"/>
    <property type="match status" value="1"/>
</dbReference>
<comment type="similarity">
    <text evidence="2 14">Belongs to the GHMP kinase family. Homoserine kinase subfamily.</text>
</comment>
<protein>
    <recommendedName>
        <fullName evidence="4 14">Homoserine kinase</fullName>
        <shortName evidence="14">HK</shortName>
        <shortName evidence="14">HSK</shortName>
        <ecNumber evidence="3 14">2.7.1.39</ecNumber>
    </recommendedName>
</protein>
<dbReference type="PRINTS" id="PR00958">
    <property type="entry name" value="HOMSERKINASE"/>
</dbReference>
<dbReference type="PROSITE" id="PS00627">
    <property type="entry name" value="GHMP_KINASES_ATP"/>
    <property type="match status" value="1"/>
</dbReference>
<evidence type="ECO:0000256" key="3">
    <source>
        <dbReference type="ARBA" id="ARBA00012078"/>
    </source>
</evidence>
<dbReference type="InterPro" id="IPR014721">
    <property type="entry name" value="Ribsml_uS5_D2-typ_fold_subgr"/>
</dbReference>
<dbReference type="InterPro" id="IPR000870">
    <property type="entry name" value="Homoserine_kinase"/>
</dbReference>
<evidence type="ECO:0000256" key="4">
    <source>
        <dbReference type="ARBA" id="ARBA00017858"/>
    </source>
</evidence>
<evidence type="ECO:0000256" key="11">
    <source>
        <dbReference type="ARBA" id="ARBA00022840"/>
    </source>
</evidence>
<evidence type="ECO:0000259" key="16">
    <source>
        <dbReference type="Pfam" id="PF08544"/>
    </source>
</evidence>
<evidence type="ECO:0000256" key="12">
    <source>
        <dbReference type="ARBA" id="ARBA00049375"/>
    </source>
</evidence>
<dbReference type="InterPro" id="IPR020568">
    <property type="entry name" value="Ribosomal_Su5_D2-typ_SF"/>
</dbReference>
<dbReference type="RefSeq" id="WP_047239988.1">
    <property type="nucleotide sequence ID" value="NZ_CP011541.1"/>
</dbReference>
<dbReference type="PIRSF" id="PIRSF000676">
    <property type="entry name" value="Homoser_kin"/>
    <property type="match status" value="1"/>
</dbReference>
<dbReference type="SUPFAM" id="SSF55060">
    <property type="entry name" value="GHMP Kinase, C-terminal domain"/>
    <property type="match status" value="1"/>
</dbReference>
<evidence type="ECO:0000256" key="1">
    <source>
        <dbReference type="ARBA" id="ARBA00005015"/>
    </source>
</evidence>
<keyword evidence="11 14" id="KW-0067">ATP-binding</keyword>
<dbReference type="GO" id="GO:0009088">
    <property type="term" value="P:threonine biosynthetic process"/>
    <property type="evidence" value="ECO:0007669"/>
    <property type="project" value="UniProtKB-UniRule"/>
</dbReference>
<dbReference type="Proteomes" id="UP000035368">
    <property type="component" value="Chromosome"/>
</dbReference>
<dbReference type="PANTHER" id="PTHR20861:SF1">
    <property type="entry name" value="HOMOSERINE KINASE"/>
    <property type="match status" value="1"/>
</dbReference>